<sequence length="68" mass="8119">MHLTDYSSRSRYQQETPRQSETVPRPPCHLQETPRQYATMQDSFPDRRSTNKRLQDIFDGAKTYGYLH</sequence>
<protein>
    <submittedName>
        <fullName evidence="2">Uncharacterized protein</fullName>
    </submittedName>
</protein>
<accession>A0A9D4IJC4</accession>
<feature type="compositionally biased region" description="Polar residues" evidence="1">
    <location>
        <begin position="1"/>
        <end position="22"/>
    </location>
</feature>
<evidence type="ECO:0000256" key="1">
    <source>
        <dbReference type="SAM" id="MobiDB-lite"/>
    </source>
</evidence>
<feature type="compositionally biased region" description="Basic and acidic residues" evidence="1">
    <location>
        <begin position="44"/>
        <end position="53"/>
    </location>
</feature>
<reference evidence="2" key="2">
    <citation type="submission" date="2020-11" db="EMBL/GenBank/DDBJ databases">
        <authorList>
            <person name="McCartney M.A."/>
            <person name="Auch B."/>
            <person name="Kono T."/>
            <person name="Mallez S."/>
            <person name="Becker A."/>
            <person name="Gohl D.M."/>
            <person name="Silverstein K.A.T."/>
            <person name="Koren S."/>
            <person name="Bechman K.B."/>
            <person name="Herman A."/>
            <person name="Abrahante J.E."/>
            <person name="Garbe J."/>
        </authorList>
    </citation>
    <scope>NUCLEOTIDE SEQUENCE</scope>
    <source>
        <strain evidence="2">Duluth1</strain>
        <tissue evidence="2">Whole animal</tissue>
    </source>
</reference>
<organism evidence="2 3">
    <name type="scientific">Dreissena polymorpha</name>
    <name type="common">Zebra mussel</name>
    <name type="synonym">Mytilus polymorpha</name>
    <dbReference type="NCBI Taxonomy" id="45954"/>
    <lineage>
        <taxon>Eukaryota</taxon>
        <taxon>Metazoa</taxon>
        <taxon>Spiralia</taxon>
        <taxon>Lophotrochozoa</taxon>
        <taxon>Mollusca</taxon>
        <taxon>Bivalvia</taxon>
        <taxon>Autobranchia</taxon>
        <taxon>Heteroconchia</taxon>
        <taxon>Euheterodonta</taxon>
        <taxon>Imparidentia</taxon>
        <taxon>Neoheterodontei</taxon>
        <taxon>Myida</taxon>
        <taxon>Dreissenoidea</taxon>
        <taxon>Dreissenidae</taxon>
        <taxon>Dreissena</taxon>
    </lineage>
</organism>
<name>A0A9D4IJC4_DREPO</name>
<dbReference type="AlphaFoldDB" id="A0A9D4IJC4"/>
<dbReference type="Proteomes" id="UP000828390">
    <property type="component" value="Unassembled WGS sequence"/>
</dbReference>
<evidence type="ECO:0000313" key="2">
    <source>
        <dbReference type="EMBL" id="KAH3776420.1"/>
    </source>
</evidence>
<feature type="region of interest" description="Disordered" evidence="1">
    <location>
        <begin position="1"/>
        <end position="53"/>
    </location>
</feature>
<comment type="caution">
    <text evidence="2">The sequence shown here is derived from an EMBL/GenBank/DDBJ whole genome shotgun (WGS) entry which is preliminary data.</text>
</comment>
<keyword evidence="3" id="KW-1185">Reference proteome</keyword>
<evidence type="ECO:0000313" key="3">
    <source>
        <dbReference type="Proteomes" id="UP000828390"/>
    </source>
</evidence>
<feature type="compositionally biased region" description="Polar residues" evidence="1">
    <location>
        <begin position="33"/>
        <end position="42"/>
    </location>
</feature>
<reference evidence="2" key="1">
    <citation type="journal article" date="2019" name="bioRxiv">
        <title>The Genome of the Zebra Mussel, Dreissena polymorpha: A Resource for Invasive Species Research.</title>
        <authorList>
            <person name="McCartney M.A."/>
            <person name="Auch B."/>
            <person name="Kono T."/>
            <person name="Mallez S."/>
            <person name="Zhang Y."/>
            <person name="Obille A."/>
            <person name="Becker A."/>
            <person name="Abrahante J.E."/>
            <person name="Garbe J."/>
            <person name="Badalamenti J.P."/>
            <person name="Herman A."/>
            <person name="Mangelson H."/>
            <person name="Liachko I."/>
            <person name="Sullivan S."/>
            <person name="Sone E.D."/>
            <person name="Koren S."/>
            <person name="Silverstein K.A.T."/>
            <person name="Beckman K.B."/>
            <person name="Gohl D.M."/>
        </authorList>
    </citation>
    <scope>NUCLEOTIDE SEQUENCE</scope>
    <source>
        <strain evidence="2">Duluth1</strain>
        <tissue evidence="2">Whole animal</tissue>
    </source>
</reference>
<dbReference type="EMBL" id="JAIWYP010000009">
    <property type="protein sequence ID" value="KAH3776420.1"/>
    <property type="molecule type" value="Genomic_DNA"/>
</dbReference>
<gene>
    <name evidence="2" type="ORF">DPMN_177845</name>
</gene>
<proteinExistence type="predicted"/>